<feature type="compositionally biased region" description="Low complexity" evidence="3">
    <location>
        <begin position="9"/>
        <end position="21"/>
    </location>
</feature>
<evidence type="ECO:0000313" key="5">
    <source>
        <dbReference type="EMBL" id="CAD7087824.1"/>
    </source>
</evidence>
<proteinExistence type="predicted"/>
<feature type="compositionally biased region" description="Basic and acidic residues" evidence="3">
    <location>
        <begin position="93"/>
        <end position="102"/>
    </location>
</feature>
<keyword evidence="6" id="KW-1185">Reference proteome</keyword>
<dbReference type="EMBL" id="LR899012">
    <property type="protein sequence ID" value="CAD7087824.1"/>
    <property type="molecule type" value="Genomic_DNA"/>
</dbReference>
<evidence type="ECO:0000256" key="3">
    <source>
        <dbReference type="SAM" id="MobiDB-lite"/>
    </source>
</evidence>
<evidence type="ECO:0000313" key="6">
    <source>
        <dbReference type="Proteomes" id="UP000594454"/>
    </source>
</evidence>
<dbReference type="SUPFAM" id="SSF54928">
    <property type="entry name" value="RNA-binding domain, RBD"/>
    <property type="match status" value="1"/>
</dbReference>
<dbReference type="GO" id="GO:0003723">
    <property type="term" value="F:RNA binding"/>
    <property type="evidence" value="ECO:0007669"/>
    <property type="project" value="UniProtKB-UniRule"/>
</dbReference>
<name>A0A7R8UWB8_HERIL</name>
<feature type="domain" description="RRM" evidence="4">
    <location>
        <begin position="106"/>
        <end position="184"/>
    </location>
</feature>
<dbReference type="InterPro" id="IPR000504">
    <property type="entry name" value="RRM_dom"/>
</dbReference>
<feature type="compositionally biased region" description="Basic and acidic residues" evidence="3">
    <location>
        <begin position="219"/>
        <end position="229"/>
    </location>
</feature>
<feature type="compositionally biased region" description="Basic residues" evidence="3">
    <location>
        <begin position="22"/>
        <end position="65"/>
    </location>
</feature>
<dbReference type="CDD" id="cd12363">
    <property type="entry name" value="RRM_TRA2"/>
    <property type="match status" value="1"/>
</dbReference>
<evidence type="ECO:0000256" key="1">
    <source>
        <dbReference type="ARBA" id="ARBA00022884"/>
    </source>
</evidence>
<dbReference type="Pfam" id="PF00076">
    <property type="entry name" value="RRM_1"/>
    <property type="match status" value="1"/>
</dbReference>
<organism evidence="5 6">
    <name type="scientific">Hermetia illucens</name>
    <name type="common">Black soldier fly</name>
    <dbReference type="NCBI Taxonomy" id="343691"/>
    <lineage>
        <taxon>Eukaryota</taxon>
        <taxon>Metazoa</taxon>
        <taxon>Ecdysozoa</taxon>
        <taxon>Arthropoda</taxon>
        <taxon>Hexapoda</taxon>
        <taxon>Insecta</taxon>
        <taxon>Pterygota</taxon>
        <taxon>Neoptera</taxon>
        <taxon>Endopterygota</taxon>
        <taxon>Diptera</taxon>
        <taxon>Brachycera</taxon>
        <taxon>Stratiomyomorpha</taxon>
        <taxon>Stratiomyidae</taxon>
        <taxon>Hermetiinae</taxon>
        <taxon>Hermetia</taxon>
    </lineage>
</organism>
<dbReference type="AlphaFoldDB" id="A0A7R8UWB8"/>
<gene>
    <name evidence="5" type="ORF">HERILL_LOCUS10504</name>
</gene>
<feature type="region of interest" description="Disordered" evidence="3">
    <location>
        <begin position="1"/>
        <end position="102"/>
    </location>
</feature>
<dbReference type="InterPro" id="IPR035979">
    <property type="entry name" value="RBD_domain_sf"/>
</dbReference>
<dbReference type="Proteomes" id="UP000594454">
    <property type="component" value="Chromosome 4"/>
</dbReference>
<protein>
    <recommendedName>
        <fullName evidence="4">RRM domain-containing protein</fullName>
    </recommendedName>
</protein>
<feature type="compositionally biased region" description="Low complexity" evidence="3">
    <location>
        <begin position="66"/>
        <end position="75"/>
    </location>
</feature>
<keyword evidence="1 2" id="KW-0694">RNA-binding</keyword>
<feature type="compositionally biased region" description="Basic residues" evidence="3">
    <location>
        <begin position="237"/>
        <end position="258"/>
    </location>
</feature>
<dbReference type="PANTHER" id="PTHR48034">
    <property type="entry name" value="TRANSFORMER-2 SEX-DETERMINING PROTEIN-RELATED"/>
    <property type="match status" value="1"/>
</dbReference>
<dbReference type="Gene3D" id="3.30.70.330">
    <property type="match status" value="1"/>
</dbReference>
<accession>A0A7R8UWB8</accession>
<dbReference type="InterPro" id="IPR050441">
    <property type="entry name" value="RBM"/>
</dbReference>
<evidence type="ECO:0000256" key="2">
    <source>
        <dbReference type="PROSITE-ProRule" id="PRU00176"/>
    </source>
</evidence>
<evidence type="ECO:0000259" key="4">
    <source>
        <dbReference type="PROSITE" id="PS50102"/>
    </source>
</evidence>
<dbReference type="InterPro" id="IPR012677">
    <property type="entry name" value="Nucleotide-bd_a/b_plait_sf"/>
</dbReference>
<dbReference type="PROSITE" id="PS50102">
    <property type="entry name" value="RRM"/>
    <property type="match status" value="1"/>
</dbReference>
<dbReference type="OrthoDB" id="439808at2759"/>
<reference evidence="5 6" key="1">
    <citation type="submission" date="2020-11" db="EMBL/GenBank/DDBJ databases">
        <authorList>
            <person name="Wallbank WR R."/>
            <person name="Pardo Diaz C."/>
            <person name="Kozak K."/>
            <person name="Martin S."/>
            <person name="Jiggins C."/>
            <person name="Moest M."/>
            <person name="Warren A I."/>
            <person name="Generalovic N T."/>
            <person name="Byers J.R.P. K."/>
            <person name="Montejo-Kovacevich G."/>
            <person name="Yen C E."/>
        </authorList>
    </citation>
    <scope>NUCLEOTIDE SEQUENCE [LARGE SCALE GENOMIC DNA]</scope>
</reference>
<feature type="region of interest" description="Disordered" evidence="3">
    <location>
        <begin position="219"/>
        <end position="258"/>
    </location>
</feature>
<sequence length="258" mass="31309">MNRRESSRSRSISRSRSPSSVKLRRSLDRKRRSASPARRRRSHNAYSRGRSRNRSRTPSLRRRSRYSNSRSRSFSPQDKKGYYHRKSYSRSPLSERRRHENPHQSRCLGVFGLCVNTTEQKIYQIFSKFGSIERVQLVIDAKTNRSRGFCFVYFESADDAKVAKQQCCGMEVDDRLIRVDYSITQRAHTPTPGVYMGKPTRLYKEREYHDRYRDEEYRKEKYGKYRERSSPQYYKRDRSRRYYRHSYSRSRSRDRRDR</sequence>
<dbReference type="SMART" id="SM00360">
    <property type="entry name" value="RRM"/>
    <property type="match status" value="1"/>
</dbReference>